<dbReference type="Gene3D" id="3.90.1150.10">
    <property type="entry name" value="Aspartate Aminotransferase, domain 1"/>
    <property type="match status" value="1"/>
</dbReference>
<evidence type="ECO:0000256" key="2">
    <source>
        <dbReference type="ARBA" id="ARBA00010447"/>
    </source>
</evidence>
<comment type="catalytic activity">
    <reaction evidence="5">
        <text>(sulfur carrier)-H + L-cysteine = (sulfur carrier)-SH + L-alanine</text>
        <dbReference type="Rhea" id="RHEA:43892"/>
        <dbReference type="Rhea" id="RHEA-COMP:14737"/>
        <dbReference type="Rhea" id="RHEA-COMP:14739"/>
        <dbReference type="ChEBI" id="CHEBI:29917"/>
        <dbReference type="ChEBI" id="CHEBI:35235"/>
        <dbReference type="ChEBI" id="CHEBI:57972"/>
        <dbReference type="ChEBI" id="CHEBI:64428"/>
        <dbReference type="EC" id="2.8.1.7"/>
    </reaction>
</comment>
<dbReference type="SUPFAM" id="SSF53383">
    <property type="entry name" value="PLP-dependent transferases"/>
    <property type="match status" value="1"/>
</dbReference>
<dbReference type="PANTHER" id="PTHR43586">
    <property type="entry name" value="CYSTEINE DESULFURASE"/>
    <property type="match status" value="1"/>
</dbReference>
<feature type="region of interest" description="Disordered" evidence="6">
    <location>
        <begin position="227"/>
        <end position="254"/>
    </location>
</feature>
<gene>
    <name evidence="8" type="ORF">HNQ40_002754</name>
</gene>
<dbReference type="GO" id="GO:0031071">
    <property type="term" value="F:cysteine desulfurase activity"/>
    <property type="evidence" value="ECO:0007669"/>
    <property type="project" value="UniProtKB-EC"/>
</dbReference>
<keyword evidence="9" id="KW-1185">Reference proteome</keyword>
<dbReference type="RefSeq" id="WP_184678442.1">
    <property type="nucleotide sequence ID" value="NZ_JACHGY010000001.1"/>
</dbReference>
<evidence type="ECO:0000313" key="8">
    <source>
        <dbReference type="EMBL" id="MBB6430948.1"/>
    </source>
</evidence>
<dbReference type="Proteomes" id="UP000541810">
    <property type="component" value="Unassembled WGS sequence"/>
</dbReference>
<evidence type="ECO:0000259" key="7">
    <source>
        <dbReference type="Pfam" id="PF00266"/>
    </source>
</evidence>
<comment type="caution">
    <text evidence="8">The sequence shown here is derived from an EMBL/GenBank/DDBJ whole genome shotgun (WGS) entry which is preliminary data.</text>
</comment>
<keyword evidence="4" id="KW-0663">Pyridoxal phosphate</keyword>
<feature type="domain" description="Aminotransferase class V" evidence="7">
    <location>
        <begin position="2"/>
        <end position="387"/>
    </location>
</feature>
<name>A0A7X0H8A5_9BACT</name>
<evidence type="ECO:0000256" key="4">
    <source>
        <dbReference type="ARBA" id="ARBA00022898"/>
    </source>
</evidence>
<dbReference type="AlphaFoldDB" id="A0A7X0H8A5"/>
<dbReference type="InterPro" id="IPR010969">
    <property type="entry name" value="Cys_dSase-rel_unknwn_funct"/>
</dbReference>
<proteinExistence type="inferred from homology"/>
<dbReference type="PANTHER" id="PTHR43586:SF4">
    <property type="entry name" value="ISOPENICILLIN N EPIMERASE"/>
    <property type="match status" value="1"/>
</dbReference>
<dbReference type="Gene3D" id="3.40.640.10">
    <property type="entry name" value="Type I PLP-dependent aspartate aminotransferase-like (Major domain)"/>
    <property type="match status" value="1"/>
</dbReference>
<dbReference type="EC" id="2.8.1.7" evidence="3"/>
<dbReference type="NCBIfam" id="TIGR01977">
    <property type="entry name" value="am_tr_V_EF2568"/>
    <property type="match status" value="1"/>
</dbReference>
<evidence type="ECO:0000256" key="1">
    <source>
        <dbReference type="ARBA" id="ARBA00001933"/>
    </source>
</evidence>
<dbReference type="EMBL" id="JACHGY010000001">
    <property type="protein sequence ID" value="MBB6430948.1"/>
    <property type="molecule type" value="Genomic_DNA"/>
</dbReference>
<sequence>MIYLDNAATSFPKAPGVGEAAAAFIAKDAANPGRAGHRMAVAAEQMLDGVRLRLARLFNAPDFERMVFTMNGTDALNIAIKGVVSAKSAGGKVPHVITTVLEHNSVSRPLQALSDAGKITLTRVDCDDQGFVSPQDIKAAINDDTVLIAMTHASNVTGTIQDAAAVGAIAREADVLFLLDGAQTVGVVPVDVQAMQIDLLAFPGHKSLLGPTGTGALYVGERCPASSEDANDAERFPPFREGGTGGDSATPTQPSLFPYYLEGGTPNTVGIAGWSAGIDHVLNNPMAETLAHEQALCGKLIDAVKDDERFTVLGSHDPQARVGTVAINVVGMDAPDVGSILDDSFEIAVRPGLHCSPYVHQSFGTYPDGAVRVSPGAFTTEDEIDQLIEALDQIAM</sequence>
<protein>
    <recommendedName>
        <fullName evidence="3">cysteine desulfurase</fullName>
        <ecNumber evidence="3">2.8.1.7</ecNumber>
    </recommendedName>
</protein>
<dbReference type="InterPro" id="IPR016454">
    <property type="entry name" value="Cysteine_dSase"/>
</dbReference>
<dbReference type="InterPro" id="IPR015422">
    <property type="entry name" value="PyrdxlP-dep_Trfase_small"/>
</dbReference>
<comment type="similarity">
    <text evidence="2">Belongs to the class-V pyridoxal-phosphate-dependent aminotransferase family. Csd subfamily.</text>
</comment>
<evidence type="ECO:0000256" key="3">
    <source>
        <dbReference type="ARBA" id="ARBA00012239"/>
    </source>
</evidence>
<comment type="cofactor">
    <cofactor evidence="1">
        <name>pyridoxal 5'-phosphate</name>
        <dbReference type="ChEBI" id="CHEBI:597326"/>
    </cofactor>
</comment>
<dbReference type="PIRSF" id="PIRSF005572">
    <property type="entry name" value="NifS"/>
    <property type="match status" value="1"/>
</dbReference>
<reference evidence="8 9" key="1">
    <citation type="submission" date="2020-08" db="EMBL/GenBank/DDBJ databases">
        <title>Genomic Encyclopedia of Type Strains, Phase IV (KMG-IV): sequencing the most valuable type-strain genomes for metagenomic binning, comparative biology and taxonomic classification.</title>
        <authorList>
            <person name="Goeker M."/>
        </authorList>
    </citation>
    <scope>NUCLEOTIDE SEQUENCE [LARGE SCALE GENOMIC DNA]</scope>
    <source>
        <strain evidence="8 9">DSM 103725</strain>
    </source>
</reference>
<evidence type="ECO:0000256" key="5">
    <source>
        <dbReference type="ARBA" id="ARBA00050776"/>
    </source>
</evidence>
<evidence type="ECO:0000256" key="6">
    <source>
        <dbReference type="SAM" id="MobiDB-lite"/>
    </source>
</evidence>
<dbReference type="InterPro" id="IPR015421">
    <property type="entry name" value="PyrdxlP-dep_Trfase_major"/>
</dbReference>
<dbReference type="InterPro" id="IPR015424">
    <property type="entry name" value="PyrdxlP-dep_Trfase"/>
</dbReference>
<evidence type="ECO:0000313" key="9">
    <source>
        <dbReference type="Proteomes" id="UP000541810"/>
    </source>
</evidence>
<accession>A0A7X0H8A5</accession>
<dbReference type="Pfam" id="PF00266">
    <property type="entry name" value="Aminotran_5"/>
    <property type="match status" value="1"/>
</dbReference>
<dbReference type="InterPro" id="IPR000192">
    <property type="entry name" value="Aminotrans_V_dom"/>
</dbReference>
<organism evidence="8 9">
    <name type="scientific">Algisphaera agarilytica</name>
    <dbReference type="NCBI Taxonomy" id="1385975"/>
    <lineage>
        <taxon>Bacteria</taxon>
        <taxon>Pseudomonadati</taxon>
        <taxon>Planctomycetota</taxon>
        <taxon>Phycisphaerae</taxon>
        <taxon>Phycisphaerales</taxon>
        <taxon>Phycisphaeraceae</taxon>
        <taxon>Algisphaera</taxon>
    </lineage>
</organism>